<name>A0A8P4KK86_DICLA</name>
<accession>A0A8P4KK86</accession>
<dbReference type="AlphaFoldDB" id="A0A8P4KK86"/>
<evidence type="ECO:0000313" key="3">
    <source>
        <dbReference type="Proteomes" id="UP000694389"/>
    </source>
</evidence>
<organism evidence="2 3">
    <name type="scientific">Dicentrarchus labrax</name>
    <name type="common">European seabass</name>
    <name type="synonym">Morone labrax</name>
    <dbReference type="NCBI Taxonomy" id="13489"/>
    <lineage>
        <taxon>Eukaryota</taxon>
        <taxon>Metazoa</taxon>
        <taxon>Chordata</taxon>
        <taxon>Craniata</taxon>
        <taxon>Vertebrata</taxon>
        <taxon>Euteleostomi</taxon>
        <taxon>Actinopterygii</taxon>
        <taxon>Neopterygii</taxon>
        <taxon>Teleostei</taxon>
        <taxon>Neoteleostei</taxon>
        <taxon>Acanthomorphata</taxon>
        <taxon>Eupercaria</taxon>
        <taxon>Moronidae</taxon>
        <taxon>Dicentrarchus</taxon>
    </lineage>
</organism>
<dbReference type="Gene3D" id="3.90.1750.10">
    <property type="entry name" value="Hect, E3 ligase catalytic domains"/>
    <property type="match status" value="1"/>
</dbReference>
<dbReference type="GeneTree" id="ENSGT00950000182865"/>
<dbReference type="Ensembl" id="ENSDLAT00005074624.1">
    <property type="protein sequence ID" value="ENSDLAP00005076346.1"/>
    <property type="gene ID" value="ENSDLAG00005029009.1"/>
</dbReference>
<reference evidence="2" key="1">
    <citation type="submission" date="2025-08" db="UniProtKB">
        <authorList>
            <consortium name="Ensembl"/>
        </authorList>
    </citation>
    <scope>IDENTIFICATION</scope>
</reference>
<sequence length="588" mass="63956">MINMEGREEARALQQAIGVLRTILSSSETVTSLSSSLEQRRTSSSGPNVSHSTAESEMRELFRPRNSQVAPAARAANVSATQGHTGGLRQSLRYETQQHFGNWGSRKRKRAKTHYHDTFNKDVILLPKPSSSAVVRHRTKQQLHEQGHILNGFEFQKSWDQSTVTEQIRDAFGEKLSTDVSLDFLMACGNRLISPKLRAGQELDANLIHKIYKSKALYIRPSKPILDDTAGYSSGDNNCEEITGSARQLRSSSLPQNRPSYASSENFTSPMTVSPPNCASAVQPLPSSLGCGGIFTQTSSLTSQSSISPNRSSISASSSSAPVPVCPLESCPSTSQLSTSSLRGVTTVDPTLVLTCEDISTSPYQSSLPASHCSAYTSTHHQSANYENYLSVMAALSETSSDDEELNLAIIASLESEKTTGCLMPASDILQDLATKINHQKKSKFNINRSTVLDGAIRGFKRGTYDPCHTISVRFSDDMGVPEEAVDLGGPRREFLRLLMEALPQSPMFEGEEGKMNLALDIAAMREDRYFIAGRAIAVSLVHGGPPAGFLSPTLFSCLVDGPELATPVLEDVADRELQEKIKRVTFS</sequence>
<reference evidence="2" key="2">
    <citation type="submission" date="2025-09" db="UniProtKB">
        <authorList>
            <consortium name="Ensembl"/>
        </authorList>
    </citation>
    <scope>IDENTIFICATION</scope>
</reference>
<dbReference type="SUPFAM" id="SSF56204">
    <property type="entry name" value="Hect, E3 ligase catalytic domain"/>
    <property type="match status" value="1"/>
</dbReference>
<protein>
    <recommendedName>
        <fullName evidence="4">G2/M phase-specific E3 ubiquitin-protein ligase</fullName>
    </recommendedName>
</protein>
<keyword evidence="3" id="KW-1185">Reference proteome</keyword>
<feature type="region of interest" description="Disordered" evidence="1">
    <location>
        <begin position="34"/>
        <end position="62"/>
    </location>
</feature>
<feature type="compositionally biased region" description="Low complexity" evidence="1">
    <location>
        <begin position="34"/>
        <end position="45"/>
    </location>
</feature>
<dbReference type="InterPro" id="IPR035983">
    <property type="entry name" value="Hect_E3_ubiquitin_ligase"/>
</dbReference>
<evidence type="ECO:0000256" key="1">
    <source>
        <dbReference type="SAM" id="MobiDB-lite"/>
    </source>
</evidence>
<evidence type="ECO:0000313" key="2">
    <source>
        <dbReference type="Ensembl" id="ENSDLAP00005076346.1"/>
    </source>
</evidence>
<dbReference type="Proteomes" id="UP000694389">
    <property type="component" value="Unassembled WGS sequence"/>
</dbReference>
<dbReference type="GO" id="GO:0004842">
    <property type="term" value="F:ubiquitin-protein transferase activity"/>
    <property type="evidence" value="ECO:0007669"/>
    <property type="project" value="InterPro"/>
</dbReference>
<feature type="region of interest" description="Disordered" evidence="1">
    <location>
        <begin position="245"/>
        <end position="269"/>
    </location>
</feature>
<evidence type="ECO:0008006" key="4">
    <source>
        <dbReference type="Google" id="ProtNLM"/>
    </source>
</evidence>
<proteinExistence type="predicted"/>